<dbReference type="RefSeq" id="WP_034782322.1">
    <property type="nucleotide sequence ID" value="NZ_CAWNQB010000020.1"/>
</dbReference>
<dbReference type="Proteomes" id="UP000224607">
    <property type="component" value="Unassembled WGS sequence"/>
</dbReference>
<reference evidence="4" key="1">
    <citation type="submission" date="2016-10" db="EMBL/GenBank/DDBJ databases">
        <authorList>
            <person name="Varghese N."/>
            <person name="Submissions S."/>
        </authorList>
    </citation>
    <scope>NUCLEOTIDE SEQUENCE [LARGE SCALE GENOMIC DNA]</scope>
    <source>
        <strain evidence="4">DSM 17908</strain>
    </source>
</reference>
<dbReference type="EMBL" id="NITY01000027">
    <property type="protein sequence ID" value="PHM36533.1"/>
    <property type="molecule type" value="Genomic_DNA"/>
</dbReference>
<reference evidence="2 5" key="3">
    <citation type="journal article" date="2017" name="Nat. Microbiol.">
        <title>Natural product diversity associated with the nematode symbionts Photorhabdus and Xenorhabdus.</title>
        <authorList>
            <person name="Tobias N.J."/>
            <person name="Wolff H."/>
            <person name="Djahanschiri B."/>
            <person name="Grundmann F."/>
            <person name="Kronenwerth M."/>
            <person name="Shi Y.M."/>
            <person name="Simonyi S."/>
            <person name="Grun P."/>
            <person name="Shapiro-Ilan D."/>
            <person name="Pidot S.J."/>
            <person name="Stinear T.P."/>
            <person name="Ebersberger I."/>
            <person name="Bode H.B."/>
        </authorList>
    </citation>
    <scope>NUCLEOTIDE SEQUENCE [LARGE SCALE GENOMIC DNA]</scope>
    <source>
        <strain evidence="2 5">DSM 17908</strain>
    </source>
</reference>
<keyword evidence="1" id="KW-0732">Signal</keyword>
<feature type="chain" id="PRO_5011647351" evidence="1">
    <location>
        <begin position="22"/>
        <end position="129"/>
    </location>
</feature>
<proteinExistence type="predicted"/>
<accession>A0A1I3XA72</accession>
<dbReference type="EMBL" id="FORG01000033">
    <property type="protein sequence ID" value="SFK16460.1"/>
    <property type="molecule type" value="Genomic_DNA"/>
</dbReference>
<evidence type="ECO:0000256" key="1">
    <source>
        <dbReference type="SAM" id="SignalP"/>
    </source>
</evidence>
<dbReference type="OrthoDB" id="6429879at2"/>
<feature type="signal peptide" evidence="1">
    <location>
        <begin position="1"/>
        <end position="21"/>
    </location>
</feature>
<dbReference type="STRING" id="351675.SAMN05421680_13317"/>
<reference evidence="3" key="2">
    <citation type="submission" date="2016-10" db="EMBL/GenBank/DDBJ databases">
        <authorList>
            <person name="de Groot N.N."/>
        </authorList>
    </citation>
    <scope>NUCLEOTIDE SEQUENCE [LARGE SCALE GENOMIC DNA]</scope>
    <source>
        <strain evidence="3">DSM 17908</strain>
    </source>
</reference>
<sequence length="129" mass="14808">MKKILLLSIFLLGACSSPPEAPKVDWDEKGDVMNTQLMNWSPTDKVIKSDKTIGNWSRKIRNFIPENRFYHDDVFYAIAHSKRVVVETTGSTDFFNAKAWLRKNGAEGVIEYRSNKPCVMCTTTLYLEK</sequence>
<dbReference type="AlphaFoldDB" id="A0A1I3XA72"/>
<name>A0A1I3XA72_9GAMM</name>
<keyword evidence="5" id="KW-1185">Reference proteome</keyword>
<dbReference type="InterPro" id="IPR025264">
    <property type="entry name" value="Cag12"/>
</dbReference>
<protein>
    <submittedName>
        <fullName evidence="3">Cag pathogenicity island protein Cag12</fullName>
    </submittedName>
</protein>
<evidence type="ECO:0000313" key="4">
    <source>
        <dbReference type="Proteomes" id="UP000198919"/>
    </source>
</evidence>
<dbReference type="Proteomes" id="UP000198919">
    <property type="component" value="Unassembled WGS sequence"/>
</dbReference>
<evidence type="ECO:0000313" key="2">
    <source>
        <dbReference type="EMBL" id="PHM36533.1"/>
    </source>
</evidence>
<gene>
    <name evidence="3" type="ORF">SAMN05421680_13317</name>
    <name evidence="2" type="ORF">Xmau_04203</name>
</gene>
<organism evidence="3 4">
    <name type="scientific">Xenorhabdus mauleonii</name>
    <dbReference type="NCBI Taxonomy" id="351675"/>
    <lineage>
        <taxon>Bacteria</taxon>
        <taxon>Pseudomonadati</taxon>
        <taxon>Pseudomonadota</taxon>
        <taxon>Gammaproteobacteria</taxon>
        <taxon>Enterobacterales</taxon>
        <taxon>Morganellaceae</taxon>
        <taxon>Xenorhabdus</taxon>
    </lineage>
</organism>
<evidence type="ECO:0000313" key="3">
    <source>
        <dbReference type="EMBL" id="SFK16460.1"/>
    </source>
</evidence>
<dbReference type="Pfam" id="PF13117">
    <property type="entry name" value="Cag12"/>
    <property type="match status" value="1"/>
</dbReference>
<dbReference type="PROSITE" id="PS51257">
    <property type="entry name" value="PROKAR_LIPOPROTEIN"/>
    <property type="match status" value="1"/>
</dbReference>
<evidence type="ECO:0000313" key="5">
    <source>
        <dbReference type="Proteomes" id="UP000224607"/>
    </source>
</evidence>